<dbReference type="OrthoDB" id="6617753at2759"/>
<sequence length="102" mass="11475">MKSGAGTDEVRTPKLWYYDMLSFLEDQTVPRSSQTIGSVLDSMPFGYDEAYIPESDVKLHLTSVLPQRFPVRHLPKPETKGHSNPTSLSIQTCQRMLGQHAP</sequence>
<accession>A0A4Y2LV83</accession>
<dbReference type="AlphaFoldDB" id="A0A4Y2LV83"/>
<protein>
    <submittedName>
        <fullName evidence="1">Uncharacterized protein</fullName>
    </submittedName>
</protein>
<dbReference type="Proteomes" id="UP000499080">
    <property type="component" value="Unassembled WGS sequence"/>
</dbReference>
<keyword evidence="2" id="KW-1185">Reference proteome</keyword>
<evidence type="ECO:0000313" key="2">
    <source>
        <dbReference type="Proteomes" id="UP000499080"/>
    </source>
</evidence>
<gene>
    <name evidence="1" type="ORF">AVEN_52503_1</name>
</gene>
<name>A0A4Y2LV83_ARAVE</name>
<comment type="caution">
    <text evidence="1">The sequence shown here is derived from an EMBL/GenBank/DDBJ whole genome shotgun (WGS) entry which is preliminary data.</text>
</comment>
<proteinExistence type="predicted"/>
<dbReference type="EMBL" id="BGPR01201230">
    <property type="protein sequence ID" value="GBN18442.1"/>
    <property type="molecule type" value="Genomic_DNA"/>
</dbReference>
<organism evidence="1 2">
    <name type="scientific">Araneus ventricosus</name>
    <name type="common">Orbweaver spider</name>
    <name type="synonym">Epeira ventricosa</name>
    <dbReference type="NCBI Taxonomy" id="182803"/>
    <lineage>
        <taxon>Eukaryota</taxon>
        <taxon>Metazoa</taxon>
        <taxon>Ecdysozoa</taxon>
        <taxon>Arthropoda</taxon>
        <taxon>Chelicerata</taxon>
        <taxon>Arachnida</taxon>
        <taxon>Araneae</taxon>
        <taxon>Araneomorphae</taxon>
        <taxon>Entelegynae</taxon>
        <taxon>Araneoidea</taxon>
        <taxon>Araneidae</taxon>
        <taxon>Araneus</taxon>
    </lineage>
</organism>
<reference evidence="1 2" key="1">
    <citation type="journal article" date="2019" name="Sci. Rep.">
        <title>Orb-weaving spider Araneus ventricosus genome elucidates the spidroin gene catalogue.</title>
        <authorList>
            <person name="Kono N."/>
            <person name="Nakamura H."/>
            <person name="Ohtoshi R."/>
            <person name="Moran D.A.P."/>
            <person name="Shinohara A."/>
            <person name="Yoshida Y."/>
            <person name="Fujiwara M."/>
            <person name="Mori M."/>
            <person name="Tomita M."/>
            <person name="Arakawa K."/>
        </authorList>
    </citation>
    <scope>NUCLEOTIDE SEQUENCE [LARGE SCALE GENOMIC DNA]</scope>
</reference>
<evidence type="ECO:0000313" key="1">
    <source>
        <dbReference type="EMBL" id="GBN18442.1"/>
    </source>
</evidence>